<proteinExistence type="predicted"/>
<feature type="region of interest" description="Disordered" evidence="1">
    <location>
        <begin position="137"/>
        <end position="162"/>
    </location>
</feature>
<reference evidence="2 3" key="1">
    <citation type="submission" date="2020-03" db="EMBL/GenBank/DDBJ databases">
        <title>Leucobacter sp. nov., isolated from beetles.</title>
        <authorList>
            <person name="Hyun D.-W."/>
            <person name="Bae J.-W."/>
        </authorList>
    </citation>
    <scope>NUCLEOTIDE SEQUENCE [LARGE SCALE GENOMIC DNA]</scope>
    <source>
        <strain evidence="2 3">HDW9B</strain>
    </source>
</reference>
<accession>A0A6G8FLQ2</accession>
<gene>
    <name evidence="2" type="ORF">G7067_04260</name>
</gene>
<dbReference type="CDD" id="cd00060">
    <property type="entry name" value="FHA"/>
    <property type="match status" value="1"/>
</dbReference>
<sequence length="162" mass="17985">MLPTFRRNIVRTVTTTNFGYGAGHPRLAYVLDSERWNGSAPRIFDLTKKVTTIGSAQESDLVLPGARLLHAEIRHTPEDEYVLITHGPASTGIDPKHTTAKGAEGGVLLRSGARIGIGEWRLAFFREEYADHGRPFGGRAGGEWAHQRPQPPRKIYREEGDE</sequence>
<organism evidence="2 3">
    <name type="scientific">Leucobacter insecticola</name>
    <dbReference type="NCBI Taxonomy" id="2714934"/>
    <lineage>
        <taxon>Bacteria</taxon>
        <taxon>Bacillati</taxon>
        <taxon>Actinomycetota</taxon>
        <taxon>Actinomycetes</taxon>
        <taxon>Micrococcales</taxon>
        <taxon>Microbacteriaceae</taxon>
        <taxon>Leucobacter</taxon>
    </lineage>
</organism>
<keyword evidence="3" id="KW-1185">Reference proteome</keyword>
<evidence type="ECO:0000313" key="2">
    <source>
        <dbReference type="EMBL" id="QIM17317.1"/>
    </source>
</evidence>
<dbReference type="AlphaFoldDB" id="A0A6G8FLQ2"/>
<evidence type="ECO:0000256" key="1">
    <source>
        <dbReference type="SAM" id="MobiDB-lite"/>
    </source>
</evidence>
<dbReference type="EMBL" id="CP049934">
    <property type="protein sequence ID" value="QIM17317.1"/>
    <property type="molecule type" value="Genomic_DNA"/>
</dbReference>
<protein>
    <submittedName>
        <fullName evidence="2">FHA domain-containing protein</fullName>
    </submittedName>
</protein>
<evidence type="ECO:0000313" key="3">
    <source>
        <dbReference type="Proteomes" id="UP000501387"/>
    </source>
</evidence>
<dbReference type="Proteomes" id="UP000501387">
    <property type="component" value="Chromosome"/>
</dbReference>
<dbReference type="Gene3D" id="2.60.200.20">
    <property type="match status" value="1"/>
</dbReference>
<dbReference type="SUPFAM" id="SSF49879">
    <property type="entry name" value="SMAD/FHA domain"/>
    <property type="match status" value="1"/>
</dbReference>
<name>A0A6G8FLQ2_9MICO</name>
<dbReference type="KEGG" id="lins:G7067_04260"/>
<dbReference type="InterPro" id="IPR008984">
    <property type="entry name" value="SMAD_FHA_dom_sf"/>
</dbReference>